<feature type="transmembrane region" description="Helical" evidence="6">
    <location>
        <begin position="159"/>
        <end position="186"/>
    </location>
</feature>
<dbReference type="InterPro" id="IPR051679">
    <property type="entry name" value="DASS-Related_Transporters"/>
</dbReference>
<dbReference type="PANTHER" id="PTHR43652:SF2">
    <property type="entry name" value="BASIC AMINO ACID ANTIPORTER YFCC-RELATED"/>
    <property type="match status" value="1"/>
</dbReference>
<feature type="transmembrane region" description="Helical" evidence="6">
    <location>
        <begin position="136"/>
        <end position="152"/>
    </location>
</feature>
<keyword evidence="3 6" id="KW-0812">Transmembrane</keyword>
<evidence type="ECO:0000256" key="5">
    <source>
        <dbReference type="ARBA" id="ARBA00023136"/>
    </source>
</evidence>
<name>A0A315ZEZ2_SEDFL</name>
<evidence type="ECO:0000256" key="2">
    <source>
        <dbReference type="ARBA" id="ARBA00022475"/>
    </source>
</evidence>
<feature type="transmembrane region" description="Helical" evidence="6">
    <location>
        <begin position="240"/>
        <end position="262"/>
    </location>
</feature>
<evidence type="ECO:0000313" key="7">
    <source>
        <dbReference type="EMBL" id="PWJ44156.1"/>
    </source>
</evidence>
<evidence type="ECO:0000256" key="4">
    <source>
        <dbReference type="ARBA" id="ARBA00022989"/>
    </source>
</evidence>
<dbReference type="Pfam" id="PF03606">
    <property type="entry name" value="DcuC"/>
    <property type="match status" value="1"/>
</dbReference>
<keyword evidence="2" id="KW-1003">Cell membrane</keyword>
<feature type="transmembrane region" description="Helical" evidence="6">
    <location>
        <begin position="309"/>
        <end position="329"/>
    </location>
</feature>
<evidence type="ECO:0000256" key="3">
    <source>
        <dbReference type="ARBA" id="ARBA00022692"/>
    </source>
</evidence>
<reference evidence="7 8" key="1">
    <citation type="submission" date="2018-03" db="EMBL/GenBank/DDBJ databases">
        <title>Genomic Encyclopedia of Archaeal and Bacterial Type Strains, Phase II (KMG-II): from individual species to whole genera.</title>
        <authorList>
            <person name="Goeker M."/>
        </authorList>
    </citation>
    <scope>NUCLEOTIDE SEQUENCE [LARGE SCALE GENOMIC DNA]</scope>
    <source>
        <strain evidence="7 8">DSM 28229</strain>
    </source>
</reference>
<protein>
    <submittedName>
        <fullName evidence="7">Putative ion transporter superfamily protein YfcC</fullName>
    </submittedName>
</protein>
<feature type="transmembrane region" description="Helical" evidence="6">
    <location>
        <begin position="111"/>
        <end position="130"/>
    </location>
</feature>
<feature type="transmembrane region" description="Helical" evidence="6">
    <location>
        <begin position="7"/>
        <end position="26"/>
    </location>
</feature>
<accession>A0A315ZEZ2</accession>
<organism evidence="7 8">
    <name type="scientific">Sediminitomix flava</name>
    <dbReference type="NCBI Taxonomy" id="379075"/>
    <lineage>
        <taxon>Bacteria</taxon>
        <taxon>Pseudomonadati</taxon>
        <taxon>Bacteroidota</taxon>
        <taxon>Cytophagia</taxon>
        <taxon>Cytophagales</taxon>
        <taxon>Flammeovirgaceae</taxon>
        <taxon>Sediminitomix</taxon>
    </lineage>
</organism>
<keyword evidence="4 6" id="KW-1133">Transmembrane helix</keyword>
<evidence type="ECO:0000313" key="8">
    <source>
        <dbReference type="Proteomes" id="UP000245535"/>
    </source>
</evidence>
<comment type="caution">
    <text evidence="7">The sequence shown here is derived from an EMBL/GenBank/DDBJ whole genome shotgun (WGS) entry which is preliminary data.</text>
</comment>
<sequence length="454" mass="48753">MKFRLPDTLIIVSGVLILVGILTWIVPAGEFAKEVVNNKEQIVPGSFKYTDANPQGITDLLLAPVKGMSSVAQIIAFVLLVGGAFQLFTLSGALQTALERMVVVCHKYPQLKYGTIALLIVLFSLAGASFGMSEEVLVFVLITLPLADSLGYNKIVGLAIPFVGAGVGFAGAFSNPFTIGIAQSIAGLTPFSGMEYRLLVWAVLTTITTIYILLYIRKLDKQKTETLEGNATSLEVKSSALSLSQIFILFSFLVLLVLLVYGVKEYGWYIEEIAALFLAFGVVCAIVSRTEMNTAAEAFKKGAQEMLPAALIIGLSKGILILATDGKIIDTILYSMSTGLDGIGKIASIELMFLSQSFLNFFLPSGSGQAALTMPIMAPLSDLLGVSRQTAVLAFQFGDGLSNMIIPTSGVTMGVLGISKISYGEWLKWFYPLFIILTLTAMALLIPPSIFLQF</sequence>
<dbReference type="GO" id="GO:0005886">
    <property type="term" value="C:plasma membrane"/>
    <property type="evidence" value="ECO:0007669"/>
    <property type="project" value="UniProtKB-SubCell"/>
</dbReference>
<evidence type="ECO:0000256" key="6">
    <source>
        <dbReference type="SAM" id="Phobius"/>
    </source>
</evidence>
<dbReference type="OrthoDB" id="255482at2"/>
<feature type="transmembrane region" description="Helical" evidence="6">
    <location>
        <begin position="268"/>
        <end position="288"/>
    </location>
</feature>
<evidence type="ECO:0000256" key="1">
    <source>
        <dbReference type="ARBA" id="ARBA00004651"/>
    </source>
</evidence>
<gene>
    <name evidence="7" type="ORF">BC781_101506</name>
</gene>
<dbReference type="Proteomes" id="UP000245535">
    <property type="component" value="Unassembled WGS sequence"/>
</dbReference>
<feature type="transmembrane region" description="Helical" evidence="6">
    <location>
        <begin position="198"/>
        <end position="216"/>
    </location>
</feature>
<dbReference type="AlphaFoldDB" id="A0A315ZEZ2"/>
<dbReference type="EMBL" id="QGDO01000001">
    <property type="protein sequence ID" value="PWJ44156.1"/>
    <property type="molecule type" value="Genomic_DNA"/>
</dbReference>
<feature type="transmembrane region" description="Helical" evidence="6">
    <location>
        <begin position="401"/>
        <end position="423"/>
    </location>
</feature>
<proteinExistence type="predicted"/>
<feature type="transmembrane region" description="Helical" evidence="6">
    <location>
        <begin position="70"/>
        <end position="90"/>
    </location>
</feature>
<dbReference type="InterPro" id="IPR018385">
    <property type="entry name" value="C4_dicarb_anaerob_car-like"/>
</dbReference>
<keyword evidence="5 6" id="KW-0472">Membrane</keyword>
<feature type="transmembrane region" description="Helical" evidence="6">
    <location>
        <begin position="429"/>
        <end position="452"/>
    </location>
</feature>
<dbReference type="PANTHER" id="PTHR43652">
    <property type="entry name" value="BASIC AMINO ACID ANTIPORTER YFCC-RELATED"/>
    <property type="match status" value="1"/>
</dbReference>
<comment type="subcellular location">
    <subcellularLocation>
        <location evidence="1">Cell membrane</location>
        <topology evidence="1">Multi-pass membrane protein</topology>
    </subcellularLocation>
</comment>
<keyword evidence="8" id="KW-1185">Reference proteome</keyword>